<dbReference type="RefSeq" id="WP_187782707.1">
    <property type="nucleotide sequence ID" value="NZ_JACTVA010000002.1"/>
</dbReference>
<evidence type="ECO:0000256" key="8">
    <source>
        <dbReference type="PIRNR" id="PIRNR000232"/>
    </source>
</evidence>
<proteinExistence type="inferred from homology"/>
<dbReference type="InterPro" id="IPR026021">
    <property type="entry name" value="YdjA-like"/>
</dbReference>
<protein>
    <recommendedName>
        <fullName evidence="8">Putative NAD(P)H nitroreductase</fullName>
        <ecNumber evidence="8">1.-.-.-</ecNumber>
    </recommendedName>
</protein>
<keyword evidence="7 8" id="KW-0520">NAD</keyword>
<gene>
    <name evidence="11" type="ORF">IBL26_01695</name>
</gene>
<evidence type="ECO:0000256" key="1">
    <source>
        <dbReference type="ARBA" id="ARBA00001917"/>
    </source>
</evidence>
<comment type="similarity">
    <text evidence="2 8">Belongs to the nitroreductase family.</text>
</comment>
<dbReference type="SUPFAM" id="SSF55469">
    <property type="entry name" value="FMN-dependent nitroreductase-like"/>
    <property type="match status" value="1"/>
</dbReference>
<evidence type="ECO:0000259" key="10">
    <source>
        <dbReference type="Pfam" id="PF00881"/>
    </source>
</evidence>
<evidence type="ECO:0000313" key="12">
    <source>
        <dbReference type="Proteomes" id="UP000626026"/>
    </source>
</evidence>
<organism evidence="11 12">
    <name type="scientific">Teichococcus aerophilus</name>
    <dbReference type="NCBI Taxonomy" id="1224513"/>
    <lineage>
        <taxon>Bacteria</taxon>
        <taxon>Pseudomonadati</taxon>
        <taxon>Pseudomonadota</taxon>
        <taxon>Alphaproteobacteria</taxon>
        <taxon>Acetobacterales</taxon>
        <taxon>Roseomonadaceae</taxon>
        <taxon>Roseomonas</taxon>
    </lineage>
</organism>
<comment type="cofactor">
    <cofactor evidence="1 8">
        <name>FMN</name>
        <dbReference type="ChEBI" id="CHEBI:58210"/>
    </cofactor>
</comment>
<dbReference type="Proteomes" id="UP000626026">
    <property type="component" value="Unassembled WGS sequence"/>
</dbReference>
<dbReference type="Pfam" id="PF00881">
    <property type="entry name" value="Nitroreductase"/>
    <property type="match status" value="1"/>
</dbReference>
<keyword evidence="5 8" id="KW-0521">NADP</keyword>
<comment type="caution">
    <text evidence="11">The sequence shown here is derived from an EMBL/GenBank/DDBJ whole genome shotgun (WGS) entry which is preliminary data.</text>
</comment>
<evidence type="ECO:0000313" key="11">
    <source>
        <dbReference type="EMBL" id="MBC9205533.1"/>
    </source>
</evidence>
<dbReference type="EC" id="1.-.-.-" evidence="8"/>
<evidence type="ECO:0000256" key="3">
    <source>
        <dbReference type="ARBA" id="ARBA00022630"/>
    </source>
</evidence>
<dbReference type="CDD" id="cd02135">
    <property type="entry name" value="YdjA-like"/>
    <property type="match status" value="1"/>
</dbReference>
<evidence type="ECO:0000256" key="2">
    <source>
        <dbReference type="ARBA" id="ARBA00007118"/>
    </source>
</evidence>
<name>A0ABR7RGM5_9PROT</name>
<evidence type="ECO:0000256" key="7">
    <source>
        <dbReference type="ARBA" id="ARBA00023027"/>
    </source>
</evidence>
<feature type="domain" description="Nitroreductase" evidence="10">
    <location>
        <begin position="18"/>
        <end position="163"/>
    </location>
</feature>
<dbReference type="Gene3D" id="3.40.109.10">
    <property type="entry name" value="NADH Oxidase"/>
    <property type="match status" value="1"/>
</dbReference>
<sequence length="191" mass="20269">MDTIDALLSRASASVLQEPAPEGDVLRQVLETGLRAPDHGHLRPWHFVLIRGAARAAWADKVAAATLARDPETPSGLVERRRARINSIPLIVALGVKVKKGHKIPEIEQILTVGAAAMNMLNALHALGFGGIWVSGANSYDPALVAALGLSPDDQLAGFLYIGTPAEPRPTPRRPALDEHLSEWTGAPAPA</sequence>
<dbReference type="EMBL" id="JACTVA010000002">
    <property type="protein sequence ID" value="MBC9205533.1"/>
    <property type="molecule type" value="Genomic_DNA"/>
</dbReference>
<keyword evidence="6 8" id="KW-0560">Oxidoreductase</keyword>
<evidence type="ECO:0000256" key="6">
    <source>
        <dbReference type="ARBA" id="ARBA00023002"/>
    </source>
</evidence>
<dbReference type="PIRSF" id="PIRSF000232">
    <property type="entry name" value="YdjA"/>
    <property type="match status" value="1"/>
</dbReference>
<keyword evidence="3 8" id="KW-0285">Flavoprotein</keyword>
<accession>A0ABR7RGM5</accession>
<keyword evidence="4 8" id="KW-0288">FMN</keyword>
<dbReference type="InterPro" id="IPR052530">
    <property type="entry name" value="NAD(P)H_nitroreductase"/>
</dbReference>
<feature type="region of interest" description="Disordered" evidence="9">
    <location>
        <begin position="167"/>
        <end position="191"/>
    </location>
</feature>
<evidence type="ECO:0000256" key="4">
    <source>
        <dbReference type="ARBA" id="ARBA00022643"/>
    </source>
</evidence>
<dbReference type="PANTHER" id="PTHR43821:SF1">
    <property type="entry name" value="NAD(P)H NITROREDUCTASE YDJA-RELATED"/>
    <property type="match status" value="1"/>
</dbReference>
<dbReference type="InterPro" id="IPR000415">
    <property type="entry name" value="Nitroreductase-like"/>
</dbReference>
<evidence type="ECO:0000256" key="5">
    <source>
        <dbReference type="ARBA" id="ARBA00022857"/>
    </source>
</evidence>
<dbReference type="PANTHER" id="PTHR43821">
    <property type="entry name" value="NAD(P)H NITROREDUCTASE YDJA-RELATED"/>
    <property type="match status" value="1"/>
</dbReference>
<dbReference type="InterPro" id="IPR029479">
    <property type="entry name" value="Nitroreductase"/>
</dbReference>
<keyword evidence="12" id="KW-1185">Reference proteome</keyword>
<evidence type="ECO:0000256" key="9">
    <source>
        <dbReference type="SAM" id="MobiDB-lite"/>
    </source>
</evidence>
<reference evidence="11 12" key="1">
    <citation type="journal article" date="2013" name="Int. J. Syst. Evol. Microbiol.">
        <title>Roseomonas aerophila sp. nov., isolated from air.</title>
        <authorList>
            <person name="Kim S.J."/>
            <person name="Weon H.Y."/>
            <person name="Ahn J.H."/>
            <person name="Hong S.B."/>
            <person name="Seok S.J."/>
            <person name="Whang K.S."/>
            <person name="Kwon S.W."/>
        </authorList>
    </citation>
    <scope>NUCLEOTIDE SEQUENCE [LARGE SCALE GENOMIC DNA]</scope>
    <source>
        <strain evidence="11 12">NBRC 108923</strain>
    </source>
</reference>